<evidence type="ECO:0000256" key="2">
    <source>
        <dbReference type="SAM" id="Phobius"/>
    </source>
</evidence>
<dbReference type="EMBL" id="GL732530">
    <property type="protein sequence ID" value="EFX86311.1"/>
    <property type="molecule type" value="Genomic_DNA"/>
</dbReference>
<accession>E9G2G8</accession>
<feature type="compositionally biased region" description="Low complexity" evidence="1">
    <location>
        <begin position="63"/>
        <end position="84"/>
    </location>
</feature>
<feature type="compositionally biased region" description="Basic residues" evidence="1">
    <location>
        <begin position="106"/>
        <end position="138"/>
    </location>
</feature>
<proteinExistence type="predicted"/>
<feature type="region of interest" description="Disordered" evidence="1">
    <location>
        <begin position="57"/>
        <end position="155"/>
    </location>
</feature>
<organism evidence="3 4">
    <name type="scientific">Daphnia pulex</name>
    <name type="common">Water flea</name>
    <dbReference type="NCBI Taxonomy" id="6669"/>
    <lineage>
        <taxon>Eukaryota</taxon>
        <taxon>Metazoa</taxon>
        <taxon>Ecdysozoa</taxon>
        <taxon>Arthropoda</taxon>
        <taxon>Crustacea</taxon>
        <taxon>Branchiopoda</taxon>
        <taxon>Diplostraca</taxon>
        <taxon>Cladocera</taxon>
        <taxon>Anomopoda</taxon>
        <taxon>Daphniidae</taxon>
        <taxon>Daphnia</taxon>
    </lineage>
</organism>
<keyword evidence="4" id="KW-1185">Reference proteome</keyword>
<evidence type="ECO:0000256" key="1">
    <source>
        <dbReference type="SAM" id="MobiDB-lite"/>
    </source>
</evidence>
<dbReference type="HOGENOM" id="CLU_1697330_0_0_1"/>
<reference evidence="3 4" key="1">
    <citation type="journal article" date="2011" name="Science">
        <title>The ecoresponsive genome of Daphnia pulex.</title>
        <authorList>
            <person name="Colbourne J.K."/>
            <person name="Pfrender M.E."/>
            <person name="Gilbert D."/>
            <person name="Thomas W.K."/>
            <person name="Tucker A."/>
            <person name="Oakley T.H."/>
            <person name="Tokishita S."/>
            <person name="Aerts A."/>
            <person name="Arnold G.J."/>
            <person name="Basu M.K."/>
            <person name="Bauer D.J."/>
            <person name="Caceres C.E."/>
            <person name="Carmel L."/>
            <person name="Casola C."/>
            <person name="Choi J.H."/>
            <person name="Detter J.C."/>
            <person name="Dong Q."/>
            <person name="Dusheyko S."/>
            <person name="Eads B.D."/>
            <person name="Frohlich T."/>
            <person name="Geiler-Samerotte K.A."/>
            <person name="Gerlach D."/>
            <person name="Hatcher P."/>
            <person name="Jogdeo S."/>
            <person name="Krijgsveld J."/>
            <person name="Kriventseva E.V."/>
            <person name="Kultz D."/>
            <person name="Laforsch C."/>
            <person name="Lindquist E."/>
            <person name="Lopez J."/>
            <person name="Manak J.R."/>
            <person name="Muller J."/>
            <person name="Pangilinan J."/>
            <person name="Patwardhan R.P."/>
            <person name="Pitluck S."/>
            <person name="Pritham E.J."/>
            <person name="Rechtsteiner A."/>
            <person name="Rho M."/>
            <person name="Rogozin I.B."/>
            <person name="Sakarya O."/>
            <person name="Salamov A."/>
            <person name="Schaack S."/>
            <person name="Shapiro H."/>
            <person name="Shiga Y."/>
            <person name="Skalitzky C."/>
            <person name="Smith Z."/>
            <person name="Souvorov A."/>
            <person name="Sung W."/>
            <person name="Tang Z."/>
            <person name="Tsuchiya D."/>
            <person name="Tu H."/>
            <person name="Vos H."/>
            <person name="Wang M."/>
            <person name="Wolf Y.I."/>
            <person name="Yamagata H."/>
            <person name="Yamada T."/>
            <person name="Ye Y."/>
            <person name="Shaw J.R."/>
            <person name="Andrews J."/>
            <person name="Crease T.J."/>
            <person name="Tang H."/>
            <person name="Lucas S.M."/>
            <person name="Robertson H.M."/>
            <person name="Bork P."/>
            <person name="Koonin E.V."/>
            <person name="Zdobnov E.M."/>
            <person name="Grigoriev I.V."/>
            <person name="Lynch M."/>
            <person name="Boore J.L."/>
        </authorList>
    </citation>
    <scope>NUCLEOTIDE SEQUENCE [LARGE SCALE GENOMIC DNA]</scope>
</reference>
<dbReference type="KEGG" id="dpx:DAPPUDRAFT_313327"/>
<feature type="compositionally biased region" description="Low complexity" evidence="1">
    <location>
        <begin position="91"/>
        <end position="105"/>
    </location>
</feature>
<dbReference type="AlphaFoldDB" id="E9G2G8"/>
<feature type="transmembrane region" description="Helical" evidence="2">
    <location>
        <begin position="20"/>
        <end position="37"/>
    </location>
</feature>
<dbReference type="OrthoDB" id="10411282at2759"/>
<keyword evidence="2" id="KW-1133">Transmembrane helix</keyword>
<feature type="compositionally biased region" description="Basic and acidic residues" evidence="1">
    <location>
        <begin position="139"/>
        <end position="155"/>
    </location>
</feature>
<name>E9G2G8_DAPPU</name>
<protein>
    <submittedName>
        <fullName evidence="3">Uncharacterized protein</fullName>
    </submittedName>
</protein>
<keyword evidence="2" id="KW-0472">Membrane</keyword>
<dbReference type="Proteomes" id="UP000000305">
    <property type="component" value="Unassembled WGS sequence"/>
</dbReference>
<keyword evidence="2" id="KW-0812">Transmembrane</keyword>
<sequence>MSFPQEFFLIGTSNRMKNVYVGTLFLLCIVPVLLWPMEESLHPLPASLAEEGFEVAGRHPRAVRSTPATATTSSRKTSTKSPVPAERKVSTTTHHTGPTLTPTHHSQSRTTKKTKLNRPTKPGKKYTPRHHQQKKHKKITETKAKRSDKSTSKSR</sequence>
<dbReference type="InParanoid" id="E9G2G8"/>
<evidence type="ECO:0000313" key="4">
    <source>
        <dbReference type="Proteomes" id="UP000000305"/>
    </source>
</evidence>
<evidence type="ECO:0000313" key="3">
    <source>
        <dbReference type="EMBL" id="EFX86311.1"/>
    </source>
</evidence>
<gene>
    <name evidence="3" type="ORF">DAPPUDRAFT_313327</name>
</gene>